<protein>
    <submittedName>
        <fullName evidence="9">Urocortin</fullName>
    </submittedName>
</protein>
<dbReference type="RefSeq" id="XP_054851866.1">
    <property type="nucleotide sequence ID" value="XM_054995891.1"/>
</dbReference>
<dbReference type="PROSITE" id="PS00511">
    <property type="entry name" value="CRF"/>
    <property type="match status" value="1"/>
</dbReference>
<reference evidence="9" key="1">
    <citation type="submission" date="2025-08" db="UniProtKB">
        <authorList>
            <consortium name="RefSeq"/>
        </authorList>
    </citation>
    <scope>IDENTIFICATION</scope>
    <source>
        <tissue evidence="9">Blood</tissue>
    </source>
</reference>
<dbReference type="InterPro" id="IPR018446">
    <property type="entry name" value="Corticotropin-releasing_fac_CS"/>
</dbReference>
<dbReference type="InterPro" id="IPR003620">
    <property type="entry name" value="Urocortin_CRF"/>
</dbReference>
<dbReference type="PRINTS" id="PR01612">
    <property type="entry name" value="CRFFAMILY"/>
</dbReference>
<gene>
    <name evidence="9" type="primary">UCN</name>
</gene>
<feature type="chain" id="PRO_5041641442" evidence="6">
    <location>
        <begin position="25"/>
        <end position="137"/>
    </location>
</feature>
<dbReference type="PANTHER" id="PTHR15035:SF11">
    <property type="entry name" value="UROCORTIN"/>
    <property type="match status" value="1"/>
</dbReference>
<comment type="subcellular location">
    <subcellularLocation>
        <location evidence="1">Secreted</location>
    </subcellularLocation>
</comment>
<feature type="signal peptide" evidence="6">
    <location>
        <begin position="1"/>
        <end position="24"/>
    </location>
</feature>
<dbReference type="Proteomes" id="UP001190640">
    <property type="component" value="Chromosome 1"/>
</dbReference>
<dbReference type="KEGG" id="emc:129341020"/>
<keyword evidence="4" id="KW-0372">Hormone</keyword>
<comment type="similarity">
    <text evidence="2">Belongs to the sauvagine/corticotropin-releasing factor/urotensin I family.</text>
</comment>
<accession>A0AA97LE91</accession>
<dbReference type="Gene3D" id="6.10.250.1920">
    <property type="match status" value="1"/>
</dbReference>
<dbReference type="Pfam" id="PF00473">
    <property type="entry name" value="CRF"/>
    <property type="match status" value="1"/>
</dbReference>
<evidence type="ECO:0000256" key="1">
    <source>
        <dbReference type="ARBA" id="ARBA00004613"/>
    </source>
</evidence>
<sequence length="137" mass="15193">MRRAPLPMLLASLLLVSQAPFGAGRVPDFDGNAESGLSLRLLLLGEDRASQWPLSPPLPAPGHDVAALVVRSLIRAGPAGELRRRLSELSERLKRHEPPLSIDLTFHLLRQMLEISRAQSQQEQAEQNRIYFDSLGK</sequence>
<dbReference type="CTD" id="7349"/>
<keyword evidence="5" id="KW-0027">Amidation</keyword>
<evidence type="ECO:0000256" key="2">
    <source>
        <dbReference type="ARBA" id="ARBA00009287"/>
    </source>
</evidence>
<dbReference type="GO" id="GO:0005179">
    <property type="term" value="F:hormone activity"/>
    <property type="evidence" value="ECO:0007669"/>
    <property type="project" value="UniProtKB-KW"/>
</dbReference>
<dbReference type="SMART" id="SM00039">
    <property type="entry name" value="CRF"/>
    <property type="match status" value="1"/>
</dbReference>
<keyword evidence="6" id="KW-0732">Signal</keyword>
<evidence type="ECO:0000256" key="6">
    <source>
        <dbReference type="SAM" id="SignalP"/>
    </source>
</evidence>
<proteinExistence type="inferred from homology"/>
<dbReference type="InterPro" id="IPR000187">
    <property type="entry name" value="CRF"/>
</dbReference>
<keyword evidence="3" id="KW-0964">Secreted</keyword>
<organism evidence="8 9">
    <name type="scientific">Eublepharis macularius</name>
    <name type="common">Leopard gecko</name>
    <name type="synonym">Cyrtodactylus macularius</name>
    <dbReference type="NCBI Taxonomy" id="481883"/>
    <lineage>
        <taxon>Eukaryota</taxon>
        <taxon>Metazoa</taxon>
        <taxon>Chordata</taxon>
        <taxon>Craniata</taxon>
        <taxon>Vertebrata</taxon>
        <taxon>Euteleostomi</taxon>
        <taxon>Lepidosauria</taxon>
        <taxon>Squamata</taxon>
        <taxon>Bifurcata</taxon>
        <taxon>Gekkota</taxon>
        <taxon>Eublepharidae</taxon>
        <taxon>Eublepharinae</taxon>
        <taxon>Eublepharis</taxon>
    </lineage>
</organism>
<dbReference type="AlphaFoldDB" id="A0AA97LE91"/>
<evidence type="ECO:0000259" key="7">
    <source>
        <dbReference type="SMART" id="SM00039"/>
    </source>
</evidence>
<name>A0AA97LE91_EUBMA</name>
<evidence type="ECO:0000256" key="3">
    <source>
        <dbReference type="ARBA" id="ARBA00022525"/>
    </source>
</evidence>
<dbReference type="PANTHER" id="PTHR15035">
    <property type="entry name" value="CORTICOLIBERIN/UROCORTIN"/>
    <property type="match status" value="1"/>
</dbReference>
<dbReference type="GO" id="GO:0005576">
    <property type="term" value="C:extracellular region"/>
    <property type="evidence" value="ECO:0007669"/>
    <property type="project" value="UniProtKB-SubCell"/>
</dbReference>
<keyword evidence="8" id="KW-1185">Reference proteome</keyword>
<evidence type="ECO:0000256" key="5">
    <source>
        <dbReference type="ARBA" id="ARBA00022815"/>
    </source>
</evidence>
<evidence type="ECO:0000313" key="8">
    <source>
        <dbReference type="Proteomes" id="UP001190640"/>
    </source>
</evidence>
<evidence type="ECO:0000256" key="4">
    <source>
        <dbReference type="ARBA" id="ARBA00022702"/>
    </source>
</evidence>
<dbReference type="GeneID" id="129341020"/>
<evidence type="ECO:0000313" key="9">
    <source>
        <dbReference type="RefSeq" id="XP_054851866.1"/>
    </source>
</evidence>
<feature type="domain" description="Corticotropin-releasing factor" evidence="7">
    <location>
        <begin position="96"/>
        <end position="135"/>
    </location>
</feature>